<reference evidence="2 3" key="1">
    <citation type="submission" date="2018-09" db="EMBL/GenBank/DDBJ databases">
        <title>Genome sequencing of strain 2DFW10M-5.</title>
        <authorList>
            <person name="Heo J."/>
            <person name="Kim S.-J."/>
            <person name="Kwon S.-W."/>
        </authorList>
    </citation>
    <scope>NUCLEOTIDE SEQUENCE [LARGE SCALE GENOMIC DNA]</scope>
    <source>
        <strain evidence="2 3">2DFW10M-5</strain>
    </source>
</reference>
<protein>
    <submittedName>
        <fullName evidence="2">Uncharacterized protein</fullName>
    </submittedName>
</protein>
<evidence type="ECO:0000313" key="2">
    <source>
        <dbReference type="EMBL" id="AYG02370.1"/>
    </source>
</evidence>
<dbReference type="EMBL" id="CP032624">
    <property type="protein sequence ID" value="AYG02370.1"/>
    <property type="molecule type" value="Genomic_DNA"/>
</dbReference>
<gene>
    <name evidence="2" type="ORF">D7I44_01695</name>
</gene>
<dbReference type="AlphaFoldDB" id="A0A387BMW4"/>
<keyword evidence="3" id="KW-1185">Reference proteome</keyword>
<proteinExistence type="predicted"/>
<sequence>MNSAGAARLLNGDEAAAWLGGIAERMAAAASSESGTTYRGDGQKGRRRARGLVGTTDFESRLDNARTNRLLKSLGRG</sequence>
<accession>A0A387BMW4</accession>
<organism evidence="2 3">
    <name type="scientific">Gryllotalpicola protaetiae</name>
    <dbReference type="NCBI Taxonomy" id="2419771"/>
    <lineage>
        <taxon>Bacteria</taxon>
        <taxon>Bacillati</taxon>
        <taxon>Actinomycetota</taxon>
        <taxon>Actinomycetes</taxon>
        <taxon>Micrococcales</taxon>
        <taxon>Microbacteriaceae</taxon>
        <taxon>Gryllotalpicola</taxon>
    </lineage>
</organism>
<dbReference type="KEGG" id="gry:D7I44_01695"/>
<dbReference type="Proteomes" id="UP000275069">
    <property type="component" value="Chromosome"/>
</dbReference>
<name>A0A387BMW4_9MICO</name>
<evidence type="ECO:0000256" key="1">
    <source>
        <dbReference type="SAM" id="MobiDB-lite"/>
    </source>
</evidence>
<feature type="region of interest" description="Disordered" evidence="1">
    <location>
        <begin position="29"/>
        <end position="53"/>
    </location>
</feature>
<evidence type="ECO:0000313" key="3">
    <source>
        <dbReference type="Proteomes" id="UP000275069"/>
    </source>
</evidence>